<feature type="non-terminal residue" evidence="2">
    <location>
        <position position="145"/>
    </location>
</feature>
<feature type="compositionally biased region" description="Polar residues" evidence="1">
    <location>
        <begin position="9"/>
        <end position="29"/>
    </location>
</feature>
<gene>
    <name evidence="2" type="ORF">BLA29_008611</name>
</gene>
<keyword evidence="3" id="KW-1185">Reference proteome</keyword>
<sequence>DKLLKNESDINPSNISGEENLKNNNSINIIETKGSKKSQPVKLKRHPSINDLFGDNSDDEDDRDEVNELKQLVAQQGGINVHFPIKMPIVLKTNFLNEKNKSVSNNDDDDDNVPLSKKWVPIYPEMNEASKNSGSKWKAIGANSE</sequence>
<evidence type="ECO:0000313" key="3">
    <source>
        <dbReference type="Proteomes" id="UP000194236"/>
    </source>
</evidence>
<name>A0A1Y3AVH4_EURMA</name>
<proteinExistence type="predicted"/>
<reference evidence="2 3" key="1">
    <citation type="submission" date="2017-03" db="EMBL/GenBank/DDBJ databases">
        <title>Genome Survey of Euroglyphus maynei.</title>
        <authorList>
            <person name="Arlian L.G."/>
            <person name="Morgan M.S."/>
            <person name="Rider S.D."/>
        </authorList>
    </citation>
    <scope>NUCLEOTIDE SEQUENCE [LARGE SCALE GENOMIC DNA]</scope>
    <source>
        <strain evidence="2">Arlian Lab</strain>
        <tissue evidence="2">Whole body</tissue>
    </source>
</reference>
<feature type="region of interest" description="Disordered" evidence="1">
    <location>
        <begin position="1"/>
        <end position="64"/>
    </location>
</feature>
<comment type="caution">
    <text evidence="2">The sequence shown here is derived from an EMBL/GenBank/DDBJ whole genome shotgun (WGS) entry which is preliminary data.</text>
</comment>
<dbReference type="EMBL" id="MUJZ01059256">
    <property type="protein sequence ID" value="OTF71798.1"/>
    <property type="molecule type" value="Genomic_DNA"/>
</dbReference>
<dbReference type="AlphaFoldDB" id="A0A1Y3AVH4"/>
<feature type="non-terminal residue" evidence="2">
    <location>
        <position position="1"/>
    </location>
</feature>
<evidence type="ECO:0000313" key="2">
    <source>
        <dbReference type="EMBL" id="OTF71798.1"/>
    </source>
</evidence>
<protein>
    <submittedName>
        <fullName evidence="2">Uncharacterized protein</fullName>
    </submittedName>
</protein>
<evidence type="ECO:0000256" key="1">
    <source>
        <dbReference type="SAM" id="MobiDB-lite"/>
    </source>
</evidence>
<dbReference type="Proteomes" id="UP000194236">
    <property type="component" value="Unassembled WGS sequence"/>
</dbReference>
<feature type="region of interest" description="Disordered" evidence="1">
    <location>
        <begin position="126"/>
        <end position="145"/>
    </location>
</feature>
<accession>A0A1Y3AVH4</accession>
<organism evidence="2 3">
    <name type="scientific">Euroglyphus maynei</name>
    <name type="common">Mayne's house dust mite</name>
    <dbReference type="NCBI Taxonomy" id="6958"/>
    <lineage>
        <taxon>Eukaryota</taxon>
        <taxon>Metazoa</taxon>
        <taxon>Ecdysozoa</taxon>
        <taxon>Arthropoda</taxon>
        <taxon>Chelicerata</taxon>
        <taxon>Arachnida</taxon>
        <taxon>Acari</taxon>
        <taxon>Acariformes</taxon>
        <taxon>Sarcoptiformes</taxon>
        <taxon>Astigmata</taxon>
        <taxon>Psoroptidia</taxon>
        <taxon>Analgoidea</taxon>
        <taxon>Pyroglyphidae</taxon>
        <taxon>Pyroglyphinae</taxon>
        <taxon>Euroglyphus</taxon>
    </lineage>
</organism>